<dbReference type="PANTHER" id="PTHR47723">
    <property type="entry name" value="OS05G0353850 PROTEIN"/>
    <property type="match status" value="1"/>
</dbReference>
<dbReference type="GO" id="GO:0004523">
    <property type="term" value="F:RNA-DNA hybrid ribonuclease activity"/>
    <property type="evidence" value="ECO:0007669"/>
    <property type="project" value="InterPro"/>
</dbReference>
<evidence type="ECO:0000313" key="2">
    <source>
        <dbReference type="EMBL" id="CAI9274397.1"/>
    </source>
</evidence>
<gene>
    <name evidence="2" type="ORF">LSALG_LOCUS14479</name>
</gene>
<organism evidence="2 3">
    <name type="scientific">Lactuca saligna</name>
    <name type="common">Willowleaf lettuce</name>
    <dbReference type="NCBI Taxonomy" id="75948"/>
    <lineage>
        <taxon>Eukaryota</taxon>
        <taxon>Viridiplantae</taxon>
        <taxon>Streptophyta</taxon>
        <taxon>Embryophyta</taxon>
        <taxon>Tracheophyta</taxon>
        <taxon>Spermatophyta</taxon>
        <taxon>Magnoliopsida</taxon>
        <taxon>eudicotyledons</taxon>
        <taxon>Gunneridae</taxon>
        <taxon>Pentapetalae</taxon>
        <taxon>asterids</taxon>
        <taxon>campanulids</taxon>
        <taxon>Asterales</taxon>
        <taxon>Asteraceae</taxon>
        <taxon>Cichorioideae</taxon>
        <taxon>Cichorieae</taxon>
        <taxon>Lactucinae</taxon>
        <taxon>Lactuca</taxon>
    </lineage>
</organism>
<sequence>MGYSMGSYKLNTSGVSSGDQGSSGYGGILRDENGRWIRGFTGHLGTGSMCIEAELLAILKGVDLIDSLRLQNTTLETDSLDAFKAYEKPDMYTKSSVWMTKISDCQKLVKKNEITLSSITPEENKCARFLAELAMDEEEDDDDDYADKAIQTFKLTGLLKLFNFSSLSIPQKSSFNMAKKEEVNKSA</sequence>
<dbReference type="InterPro" id="IPR012337">
    <property type="entry name" value="RNaseH-like_sf"/>
</dbReference>
<dbReference type="SUPFAM" id="SSF53098">
    <property type="entry name" value="Ribonuclease H-like"/>
    <property type="match status" value="1"/>
</dbReference>
<dbReference type="AlphaFoldDB" id="A0AA35YI81"/>
<reference evidence="2" key="1">
    <citation type="submission" date="2023-04" db="EMBL/GenBank/DDBJ databases">
        <authorList>
            <person name="Vijverberg K."/>
            <person name="Xiong W."/>
            <person name="Schranz E."/>
        </authorList>
    </citation>
    <scope>NUCLEOTIDE SEQUENCE</scope>
</reference>
<proteinExistence type="predicted"/>
<dbReference type="InterPro" id="IPR002156">
    <property type="entry name" value="RNaseH_domain"/>
</dbReference>
<dbReference type="Pfam" id="PF13456">
    <property type="entry name" value="RVT_3"/>
    <property type="match status" value="1"/>
</dbReference>
<protein>
    <recommendedName>
        <fullName evidence="1">RNase H type-1 domain-containing protein</fullName>
    </recommendedName>
</protein>
<dbReference type="PANTHER" id="PTHR47723:SF23">
    <property type="entry name" value="REVERSE TRANSCRIPTASE-LIKE PROTEIN"/>
    <property type="match status" value="1"/>
</dbReference>
<dbReference type="EMBL" id="OX465079">
    <property type="protein sequence ID" value="CAI9274397.1"/>
    <property type="molecule type" value="Genomic_DNA"/>
</dbReference>
<dbReference type="CDD" id="cd06222">
    <property type="entry name" value="RNase_H_like"/>
    <property type="match status" value="1"/>
</dbReference>
<evidence type="ECO:0000313" key="3">
    <source>
        <dbReference type="Proteomes" id="UP001177003"/>
    </source>
</evidence>
<dbReference type="InterPro" id="IPR053151">
    <property type="entry name" value="RNase_H-like"/>
</dbReference>
<dbReference type="GO" id="GO:0003676">
    <property type="term" value="F:nucleic acid binding"/>
    <property type="evidence" value="ECO:0007669"/>
    <property type="project" value="InterPro"/>
</dbReference>
<keyword evidence="3" id="KW-1185">Reference proteome</keyword>
<feature type="domain" description="RNase H type-1" evidence="1">
    <location>
        <begin position="11"/>
        <end position="133"/>
    </location>
</feature>
<dbReference type="InterPro" id="IPR044730">
    <property type="entry name" value="RNase_H-like_dom_plant"/>
</dbReference>
<accession>A0AA35YI81</accession>
<dbReference type="InterPro" id="IPR036397">
    <property type="entry name" value="RNaseH_sf"/>
</dbReference>
<dbReference type="Gene3D" id="3.30.420.10">
    <property type="entry name" value="Ribonuclease H-like superfamily/Ribonuclease H"/>
    <property type="match status" value="1"/>
</dbReference>
<dbReference type="Proteomes" id="UP001177003">
    <property type="component" value="Chromosome 3"/>
</dbReference>
<evidence type="ECO:0000259" key="1">
    <source>
        <dbReference type="Pfam" id="PF13456"/>
    </source>
</evidence>
<name>A0AA35YI81_LACSI</name>